<evidence type="ECO:0000256" key="1">
    <source>
        <dbReference type="SAM" id="SignalP"/>
    </source>
</evidence>
<dbReference type="InterPro" id="IPR036761">
    <property type="entry name" value="TTHA0802/YceI-like_sf"/>
</dbReference>
<keyword evidence="1" id="KW-0732">Signal</keyword>
<dbReference type="OrthoDB" id="9811006at2"/>
<dbReference type="Proteomes" id="UP000318590">
    <property type="component" value="Unassembled WGS sequence"/>
</dbReference>
<feature type="chain" id="PRO_5022085415" evidence="1">
    <location>
        <begin position="21"/>
        <end position="190"/>
    </location>
</feature>
<proteinExistence type="predicted"/>
<dbReference type="PANTHER" id="PTHR34406">
    <property type="entry name" value="PROTEIN YCEI"/>
    <property type="match status" value="1"/>
</dbReference>
<dbReference type="AlphaFoldDB" id="A0A547PXZ5"/>
<dbReference type="PANTHER" id="PTHR34406:SF1">
    <property type="entry name" value="PROTEIN YCEI"/>
    <property type="match status" value="1"/>
</dbReference>
<dbReference type="EMBL" id="VFSV01000017">
    <property type="protein sequence ID" value="TRD19030.1"/>
    <property type="molecule type" value="Genomic_DNA"/>
</dbReference>
<evidence type="ECO:0000313" key="3">
    <source>
        <dbReference type="EMBL" id="TRD19030.1"/>
    </source>
</evidence>
<evidence type="ECO:0000313" key="4">
    <source>
        <dbReference type="Proteomes" id="UP000318590"/>
    </source>
</evidence>
<dbReference type="InterPro" id="IPR007372">
    <property type="entry name" value="Lipid/polyisoprenoid-bd_YceI"/>
</dbReference>
<name>A0A547PXZ5_9RHOB</name>
<evidence type="ECO:0000259" key="2">
    <source>
        <dbReference type="SMART" id="SM00867"/>
    </source>
</evidence>
<dbReference type="RefSeq" id="WP_142834874.1">
    <property type="nucleotide sequence ID" value="NZ_VFSV01000017.1"/>
</dbReference>
<dbReference type="SMART" id="SM00867">
    <property type="entry name" value="YceI"/>
    <property type="match status" value="1"/>
</dbReference>
<feature type="domain" description="Lipid/polyisoprenoid-binding YceI-like" evidence="2">
    <location>
        <begin position="24"/>
        <end position="186"/>
    </location>
</feature>
<gene>
    <name evidence="3" type="ORF">FEV53_11075</name>
</gene>
<organism evidence="3 4">
    <name type="scientific">Palleronia caenipelagi</name>
    <dbReference type="NCBI Taxonomy" id="2489174"/>
    <lineage>
        <taxon>Bacteria</taxon>
        <taxon>Pseudomonadati</taxon>
        <taxon>Pseudomonadota</taxon>
        <taxon>Alphaproteobacteria</taxon>
        <taxon>Rhodobacterales</taxon>
        <taxon>Roseobacteraceae</taxon>
        <taxon>Palleronia</taxon>
    </lineage>
</organism>
<dbReference type="SUPFAM" id="SSF101874">
    <property type="entry name" value="YceI-like"/>
    <property type="match status" value="1"/>
</dbReference>
<protein>
    <submittedName>
        <fullName evidence="3">YceI family protein</fullName>
    </submittedName>
</protein>
<comment type="caution">
    <text evidence="3">The sequence shown here is derived from an EMBL/GenBank/DDBJ whole genome shotgun (WGS) entry which is preliminary data.</text>
</comment>
<dbReference type="Gene3D" id="2.40.128.110">
    <property type="entry name" value="Lipid/polyisoprenoid-binding, YceI-like"/>
    <property type="match status" value="1"/>
</dbReference>
<keyword evidence="4" id="KW-1185">Reference proteome</keyword>
<accession>A0A547PXZ5</accession>
<dbReference type="Pfam" id="PF04264">
    <property type="entry name" value="YceI"/>
    <property type="match status" value="1"/>
</dbReference>
<sequence length="190" mass="19997">MKLLLSAAVAAAALVGAAQAEPVKYELDQTHSEILFHWSHGGFSTTRGLFLGFDGEIMFDKDEPANSSVMITVPVADVLANGKLKEHLSSADFFGDNWASDVTFTSTAVEVTGENTANITGDLTLNGVTKPVVLDATLNKNAEGPRGNEVAGFSATTTVMRSEFNLGLFAPFVSDELQVEISVEASPAAS</sequence>
<reference evidence="3 4" key="1">
    <citation type="submission" date="2019-06" db="EMBL/GenBank/DDBJ databases">
        <title>Paenimaribius caenipelagi gen. nov., sp. nov., isolated from a tidal flat.</title>
        <authorList>
            <person name="Yoon J.-H."/>
        </authorList>
    </citation>
    <scope>NUCLEOTIDE SEQUENCE [LARGE SCALE GENOMIC DNA]</scope>
    <source>
        <strain evidence="3 4">JBTF-M29</strain>
    </source>
</reference>
<feature type="signal peptide" evidence="1">
    <location>
        <begin position="1"/>
        <end position="20"/>
    </location>
</feature>